<comment type="similarity">
    <text evidence="1 2">Belongs to the serpin family.</text>
</comment>
<sequence length="309" mass="35023">MVPRGSSQRSCGCEAKTTRRKMGEPKMQINICRVDIDLGENGGQIVQLINEDVSNKTRGKITDLLPYHLLKSSTPMALVNAVYFKAEWDKGFGPDKHHKTFRTTVYGPIKAVKMMSSTIHVPYFENDEFQIVSLPLYSEGLKFNVYFLLPRIENGTESLVKACAKLGAEGALMSIPTKLPDKFVKVTIPNFHINHNDDLINELQSIGIQDMFEKGSSDFSSLLLNHNSDMYIHKFQHKASIWIEKDFDSEKSGLFCHSTLSMFLTQFIQNIRCVETGVVGQFPRNDFERPGECRDQQLLFTGYTPRNVA</sequence>
<dbReference type="PANTHER" id="PTHR11461">
    <property type="entry name" value="SERINE PROTEASE INHIBITOR, SERPIN"/>
    <property type="match status" value="1"/>
</dbReference>
<dbReference type="AlphaFoldDB" id="A0A915KJH3"/>
<dbReference type="PANTHER" id="PTHR11461:SF211">
    <property type="entry name" value="GH10112P-RELATED"/>
    <property type="match status" value="1"/>
</dbReference>
<dbReference type="Gene3D" id="3.30.497.10">
    <property type="entry name" value="Antithrombin, subunit I, domain 2"/>
    <property type="match status" value="1"/>
</dbReference>
<evidence type="ECO:0000313" key="5">
    <source>
        <dbReference type="WBParaSite" id="nRc.2.0.1.t38019-RA"/>
    </source>
</evidence>
<dbReference type="GO" id="GO:0004867">
    <property type="term" value="F:serine-type endopeptidase inhibitor activity"/>
    <property type="evidence" value="ECO:0007669"/>
    <property type="project" value="InterPro"/>
</dbReference>
<dbReference type="InterPro" id="IPR000215">
    <property type="entry name" value="Serpin_fam"/>
</dbReference>
<accession>A0A915KJH3</accession>
<organism evidence="4 5">
    <name type="scientific">Romanomermis culicivorax</name>
    <name type="common">Nematode worm</name>
    <dbReference type="NCBI Taxonomy" id="13658"/>
    <lineage>
        <taxon>Eukaryota</taxon>
        <taxon>Metazoa</taxon>
        <taxon>Ecdysozoa</taxon>
        <taxon>Nematoda</taxon>
        <taxon>Enoplea</taxon>
        <taxon>Dorylaimia</taxon>
        <taxon>Mermithida</taxon>
        <taxon>Mermithoidea</taxon>
        <taxon>Mermithidae</taxon>
        <taxon>Romanomermis</taxon>
    </lineage>
</organism>
<dbReference type="InterPro" id="IPR036186">
    <property type="entry name" value="Serpin_sf"/>
</dbReference>
<dbReference type="Gene3D" id="2.30.39.10">
    <property type="entry name" value="Alpha-1-antitrypsin, domain 1"/>
    <property type="match status" value="1"/>
</dbReference>
<dbReference type="CDD" id="cd00172">
    <property type="entry name" value="serpin"/>
    <property type="match status" value="1"/>
</dbReference>
<protein>
    <submittedName>
        <fullName evidence="5">Serpin domain-containing protein</fullName>
    </submittedName>
</protein>
<reference evidence="5" key="1">
    <citation type="submission" date="2022-11" db="UniProtKB">
        <authorList>
            <consortium name="WormBaseParasite"/>
        </authorList>
    </citation>
    <scope>IDENTIFICATION</scope>
</reference>
<dbReference type="InterPro" id="IPR042185">
    <property type="entry name" value="Serpin_sf_2"/>
</dbReference>
<dbReference type="SUPFAM" id="SSF56574">
    <property type="entry name" value="Serpins"/>
    <property type="match status" value="1"/>
</dbReference>
<dbReference type="InterPro" id="IPR042178">
    <property type="entry name" value="Serpin_sf_1"/>
</dbReference>
<evidence type="ECO:0000259" key="3">
    <source>
        <dbReference type="SMART" id="SM00093"/>
    </source>
</evidence>
<evidence type="ECO:0000256" key="2">
    <source>
        <dbReference type="RuleBase" id="RU000411"/>
    </source>
</evidence>
<dbReference type="Proteomes" id="UP000887565">
    <property type="component" value="Unplaced"/>
</dbReference>
<dbReference type="InterPro" id="IPR023796">
    <property type="entry name" value="Serpin_dom"/>
</dbReference>
<dbReference type="WBParaSite" id="nRc.2.0.1.t38019-RA">
    <property type="protein sequence ID" value="nRc.2.0.1.t38019-RA"/>
    <property type="gene ID" value="nRc.2.0.1.g38019"/>
</dbReference>
<feature type="domain" description="Serpin" evidence="3">
    <location>
        <begin position="4"/>
        <end position="285"/>
    </location>
</feature>
<proteinExistence type="inferred from homology"/>
<evidence type="ECO:0000313" key="4">
    <source>
        <dbReference type="Proteomes" id="UP000887565"/>
    </source>
</evidence>
<name>A0A915KJH3_ROMCU</name>
<dbReference type="SMART" id="SM00093">
    <property type="entry name" value="SERPIN"/>
    <property type="match status" value="1"/>
</dbReference>
<evidence type="ECO:0000256" key="1">
    <source>
        <dbReference type="ARBA" id="ARBA00009500"/>
    </source>
</evidence>
<keyword evidence="4" id="KW-1185">Reference proteome</keyword>
<dbReference type="Pfam" id="PF00079">
    <property type="entry name" value="Serpin"/>
    <property type="match status" value="1"/>
</dbReference>
<dbReference type="GO" id="GO:0005615">
    <property type="term" value="C:extracellular space"/>
    <property type="evidence" value="ECO:0007669"/>
    <property type="project" value="InterPro"/>
</dbReference>